<name>A0A6S7FH39_PARCT</name>
<dbReference type="InterPro" id="IPR012340">
    <property type="entry name" value="NA-bd_OB-fold"/>
</dbReference>
<gene>
    <name evidence="1" type="ORF">PACLA_8A003227</name>
</gene>
<sequence length="191" mass="21537">MEDSNNAAEALLEDTTINCYLHNISEVKNATGSQKKYFNCIVQGSDKPVRAIYFSPEKLPKLQAIATTKSPIKLKNYKRKSAFPIWKSLSAAANPVKISSVPNLASEQLIFVKAKVLKISGVKILSTRFGKLKKQDVIVADTTAHIKLVLWCDHVNSLQQDKTYQLKNVRIKSTKYKCYLNTPRNEDFKAF</sequence>
<accession>A0A6S7FH39</accession>
<dbReference type="AlphaFoldDB" id="A0A6S7FH39"/>
<comment type="caution">
    <text evidence="1">The sequence shown here is derived from an EMBL/GenBank/DDBJ whole genome shotgun (WGS) entry which is preliminary data.</text>
</comment>
<evidence type="ECO:0000313" key="2">
    <source>
        <dbReference type="Proteomes" id="UP001152795"/>
    </source>
</evidence>
<dbReference type="EMBL" id="CACRXK020000115">
    <property type="protein sequence ID" value="CAB3978458.1"/>
    <property type="molecule type" value="Genomic_DNA"/>
</dbReference>
<protein>
    <submittedName>
        <fullName evidence="1">Uncharacterized protein</fullName>
    </submittedName>
</protein>
<keyword evidence="2" id="KW-1185">Reference proteome</keyword>
<dbReference type="Gene3D" id="2.40.50.140">
    <property type="entry name" value="Nucleic acid-binding proteins"/>
    <property type="match status" value="1"/>
</dbReference>
<dbReference type="SUPFAM" id="SSF50249">
    <property type="entry name" value="Nucleic acid-binding proteins"/>
    <property type="match status" value="1"/>
</dbReference>
<reference evidence="1" key="1">
    <citation type="submission" date="2020-04" db="EMBL/GenBank/DDBJ databases">
        <authorList>
            <person name="Alioto T."/>
            <person name="Alioto T."/>
            <person name="Gomez Garrido J."/>
        </authorList>
    </citation>
    <scope>NUCLEOTIDE SEQUENCE</scope>
    <source>
        <strain evidence="1">A484AB</strain>
    </source>
</reference>
<evidence type="ECO:0000313" key="1">
    <source>
        <dbReference type="EMBL" id="CAB3978458.1"/>
    </source>
</evidence>
<proteinExistence type="predicted"/>
<dbReference type="Proteomes" id="UP001152795">
    <property type="component" value="Unassembled WGS sequence"/>
</dbReference>
<dbReference type="OrthoDB" id="6093948at2759"/>
<organism evidence="1 2">
    <name type="scientific">Paramuricea clavata</name>
    <name type="common">Red gorgonian</name>
    <name type="synonym">Violescent sea-whip</name>
    <dbReference type="NCBI Taxonomy" id="317549"/>
    <lineage>
        <taxon>Eukaryota</taxon>
        <taxon>Metazoa</taxon>
        <taxon>Cnidaria</taxon>
        <taxon>Anthozoa</taxon>
        <taxon>Octocorallia</taxon>
        <taxon>Malacalcyonacea</taxon>
        <taxon>Plexauridae</taxon>
        <taxon>Paramuricea</taxon>
    </lineage>
</organism>